<feature type="transmembrane region" description="Helical" evidence="6">
    <location>
        <begin position="408"/>
        <end position="429"/>
    </location>
</feature>
<dbReference type="PROSITE" id="PS50850">
    <property type="entry name" value="MFS"/>
    <property type="match status" value="1"/>
</dbReference>
<evidence type="ECO:0000256" key="4">
    <source>
        <dbReference type="ARBA" id="ARBA00023136"/>
    </source>
</evidence>
<feature type="transmembrane region" description="Helical" evidence="6">
    <location>
        <begin position="496"/>
        <end position="515"/>
    </location>
</feature>
<keyword evidence="9" id="KW-1185">Reference proteome</keyword>
<feature type="transmembrane region" description="Helical" evidence="6">
    <location>
        <begin position="173"/>
        <end position="197"/>
    </location>
</feature>
<organism evidence="8 9">
    <name type="scientific">Octopus vulgaris</name>
    <name type="common">Common octopus</name>
    <dbReference type="NCBI Taxonomy" id="6645"/>
    <lineage>
        <taxon>Eukaryota</taxon>
        <taxon>Metazoa</taxon>
        <taxon>Spiralia</taxon>
        <taxon>Lophotrochozoa</taxon>
        <taxon>Mollusca</taxon>
        <taxon>Cephalopoda</taxon>
        <taxon>Coleoidea</taxon>
        <taxon>Octopodiformes</taxon>
        <taxon>Octopoda</taxon>
        <taxon>Incirrata</taxon>
        <taxon>Octopodidae</taxon>
        <taxon>Octopus</taxon>
    </lineage>
</organism>
<dbReference type="CDD" id="cd17317">
    <property type="entry name" value="MFS_SLC22"/>
    <property type="match status" value="1"/>
</dbReference>
<keyword evidence="4 6" id="KW-0472">Membrane</keyword>
<feature type="region of interest" description="Disordered" evidence="5">
    <location>
        <begin position="604"/>
        <end position="623"/>
    </location>
</feature>
<feature type="transmembrane region" description="Helical" evidence="6">
    <location>
        <begin position="521"/>
        <end position="545"/>
    </location>
</feature>
<dbReference type="EMBL" id="OX597819">
    <property type="protein sequence ID" value="CAI9724053.1"/>
    <property type="molecule type" value="Genomic_DNA"/>
</dbReference>
<feature type="transmembrane region" description="Helical" evidence="6">
    <location>
        <begin position="263"/>
        <end position="285"/>
    </location>
</feature>
<feature type="transmembrane region" description="Helical" evidence="6">
    <location>
        <begin position="378"/>
        <end position="396"/>
    </location>
</feature>
<feature type="compositionally biased region" description="Polar residues" evidence="5">
    <location>
        <begin position="605"/>
        <end position="623"/>
    </location>
</feature>
<feature type="transmembrane region" description="Helical" evidence="6">
    <location>
        <begin position="436"/>
        <end position="455"/>
    </location>
</feature>
<evidence type="ECO:0000313" key="9">
    <source>
        <dbReference type="Proteomes" id="UP001162480"/>
    </source>
</evidence>
<dbReference type="AlphaFoldDB" id="A0AA36AXD7"/>
<dbReference type="GO" id="GO:0022857">
    <property type="term" value="F:transmembrane transporter activity"/>
    <property type="evidence" value="ECO:0007669"/>
    <property type="project" value="InterPro"/>
</dbReference>
<evidence type="ECO:0000256" key="3">
    <source>
        <dbReference type="ARBA" id="ARBA00022989"/>
    </source>
</evidence>
<proteinExistence type="predicted"/>
<feature type="transmembrane region" description="Helical" evidence="6">
    <location>
        <begin position="35"/>
        <end position="54"/>
    </location>
</feature>
<feature type="transmembrane region" description="Helical" evidence="6">
    <location>
        <begin position="204"/>
        <end position="223"/>
    </location>
</feature>
<feature type="transmembrane region" description="Helical" evidence="6">
    <location>
        <begin position="235"/>
        <end position="256"/>
    </location>
</feature>
<dbReference type="GO" id="GO:0016020">
    <property type="term" value="C:membrane"/>
    <property type="evidence" value="ECO:0007669"/>
    <property type="project" value="UniProtKB-SubCell"/>
</dbReference>
<evidence type="ECO:0000256" key="6">
    <source>
        <dbReference type="SAM" id="Phobius"/>
    </source>
</evidence>
<dbReference type="InterPro" id="IPR036259">
    <property type="entry name" value="MFS_trans_sf"/>
</dbReference>
<gene>
    <name evidence="8" type="ORF">OCTVUL_1B025178</name>
</gene>
<feature type="transmembrane region" description="Helical" evidence="6">
    <location>
        <begin position="461"/>
        <end position="484"/>
    </location>
</feature>
<accession>A0AA36AXD7</accession>
<evidence type="ECO:0000256" key="1">
    <source>
        <dbReference type="ARBA" id="ARBA00004141"/>
    </source>
</evidence>
<evidence type="ECO:0000256" key="2">
    <source>
        <dbReference type="ARBA" id="ARBA00022692"/>
    </source>
</evidence>
<name>A0AA36AXD7_OCTVU</name>
<dbReference type="InterPro" id="IPR020846">
    <property type="entry name" value="MFS_dom"/>
</dbReference>
<dbReference type="InterPro" id="IPR005828">
    <property type="entry name" value="MFS_sugar_transport-like"/>
</dbReference>
<feature type="transmembrane region" description="Helical" evidence="6">
    <location>
        <begin position="291"/>
        <end position="309"/>
    </location>
</feature>
<keyword evidence="2 6" id="KW-0812">Transmembrane</keyword>
<evidence type="ECO:0000259" key="7">
    <source>
        <dbReference type="PROSITE" id="PS50850"/>
    </source>
</evidence>
<reference evidence="8" key="1">
    <citation type="submission" date="2023-08" db="EMBL/GenBank/DDBJ databases">
        <authorList>
            <person name="Alioto T."/>
            <person name="Alioto T."/>
            <person name="Gomez Garrido J."/>
        </authorList>
    </citation>
    <scope>NUCLEOTIDE SEQUENCE</scope>
</reference>
<dbReference type="Gene3D" id="1.20.1250.20">
    <property type="entry name" value="MFS general substrate transporter like domains"/>
    <property type="match status" value="1"/>
</dbReference>
<dbReference type="SUPFAM" id="SSF103473">
    <property type="entry name" value="MFS general substrate transporter"/>
    <property type="match status" value="1"/>
</dbReference>
<evidence type="ECO:0000256" key="5">
    <source>
        <dbReference type="SAM" id="MobiDB-lite"/>
    </source>
</evidence>
<dbReference type="Proteomes" id="UP001162480">
    <property type="component" value="Chromosome 6"/>
</dbReference>
<protein>
    <submittedName>
        <fullName evidence="8">Organic cation transporter protein-like</fullName>
    </submittedName>
</protein>
<sequence length="623" mass="68668">MKRTSDNVQEKQVTKMTTKIDHLIARLGDPGRFQLLLSLFLGLNMFPIFFNNIVNTFYLLQTPYRCKSTIAAEMAMTYNTNYSSTSISDDGGGGDGTGGGGGGGSLTLNSTGTKYMNLITPSEEYGDECLLKVINESTGANYSTTCDVGWKFEPVDNEWTIIAEWDLICNRSYMSSLVVTIYFLGVMVGGLLFGFLADKFGRKPVMLICLYIPIVLGTIAAHVQHYEIFSVLRFLTGICIQGLQTTTFVMTMELYLTKYRARAGIFVAVVIGTVVMTLAGLGYLLRNWRHLQMAISLPSLLAIPYIFIIPESLRWLLLRGRFPEAELVAKRMSIANSLEFPKELFDRVKEEMSADDPAQMTRQYGFTDIFSKPNIRKISIIMFLLWFTAALGYYGISLKISNLVGNKYLNLFVGGLLEFIVYLVLFCMIARLPRKFIVTGCLIIGGACCITAQLIPTIQNILSSVFFIIGRCAYAGLMSTLFVYTSELFPTVVRNIGLGTCLVWGRIGGILSPQISLLHKYVHPLMPFLCLGALSFITGGLSLLLPETKDSKFPDNIDDLDMSKPVYNIPVIIVDEPQDTPFQNSTIVNGTGTTNGTTTAILPPGTNSIASNANGSALTTTEL</sequence>
<comment type="subcellular location">
    <subcellularLocation>
        <location evidence="1">Membrane</location>
        <topology evidence="1">Multi-pass membrane protein</topology>
    </subcellularLocation>
</comment>
<feature type="domain" description="Major facilitator superfamily (MFS) profile" evidence="7">
    <location>
        <begin position="133"/>
        <end position="550"/>
    </location>
</feature>
<dbReference type="PANTHER" id="PTHR24064">
    <property type="entry name" value="SOLUTE CARRIER FAMILY 22 MEMBER"/>
    <property type="match status" value="1"/>
</dbReference>
<evidence type="ECO:0000313" key="8">
    <source>
        <dbReference type="EMBL" id="CAI9724053.1"/>
    </source>
</evidence>
<keyword evidence="3 6" id="KW-1133">Transmembrane helix</keyword>
<dbReference type="Pfam" id="PF00083">
    <property type="entry name" value="Sugar_tr"/>
    <property type="match status" value="1"/>
</dbReference>